<dbReference type="Gene3D" id="3.30.450.50">
    <property type="entry name" value="Longin domain"/>
    <property type="match status" value="1"/>
</dbReference>
<keyword evidence="2" id="KW-0813">Transport</keyword>
<dbReference type="InterPro" id="IPR011012">
    <property type="entry name" value="Longin-like_dom_sf"/>
</dbReference>
<evidence type="ECO:0000313" key="14">
    <source>
        <dbReference type="Proteomes" id="UP000030854"/>
    </source>
</evidence>
<evidence type="ECO:0000256" key="4">
    <source>
        <dbReference type="ARBA" id="ARBA00022927"/>
    </source>
</evidence>
<dbReference type="GO" id="GO:0016020">
    <property type="term" value="C:membrane"/>
    <property type="evidence" value="ECO:0007669"/>
    <property type="project" value="InterPro"/>
</dbReference>
<keyword evidence="4" id="KW-0653">Protein transport</keyword>
<feature type="domain" description="V-SNARE coiled-coil homology" evidence="12">
    <location>
        <begin position="149"/>
        <end position="209"/>
    </location>
</feature>
<dbReference type="InterPro" id="IPR001388">
    <property type="entry name" value="Synaptobrevin-like"/>
</dbReference>
<dbReference type="SUPFAM" id="SSF58038">
    <property type="entry name" value="SNARE fusion complex"/>
    <property type="match status" value="1"/>
</dbReference>
<reference evidence="13 14" key="1">
    <citation type="journal article" date="2014" name="BMC Genomics">
        <title>Adaptive genomic structural variation in the grape powdery mildew pathogen, Erysiphe necator.</title>
        <authorList>
            <person name="Jones L."/>
            <person name="Riaz S."/>
            <person name="Morales-Cruz A."/>
            <person name="Amrine K.C."/>
            <person name="McGuire B."/>
            <person name="Gubler W.D."/>
            <person name="Walker M.A."/>
            <person name="Cantu D."/>
        </authorList>
    </citation>
    <scope>NUCLEOTIDE SEQUENCE [LARGE SCALE GENOMIC DNA]</scope>
    <source>
        <strain evidence="14">c</strain>
    </source>
</reference>
<evidence type="ECO:0000256" key="9">
    <source>
        <dbReference type="PROSITE-ProRule" id="PRU00290"/>
    </source>
</evidence>
<dbReference type="AlphaFoldDB" id="A0A0B1P693"/>
<comment type="subcellular location">
    <subcellularLocation>
        <location evidence="8">Endomembrane system</location>
        <topology evidence="8">Single-pass type IV membrane protein</topology>
    </subcellularLocation>
</comment>
<dbReference type="SUPFAM" id="SSF64356">
    <property type="entry name" value="SNARE-like"/>
    <property type="match status" value="1"/>
</dbReference>
<dbReference type="PROSITE" id="PS50859">
    <property type="entry name" value="LONGIN"/>
    <property type="match status" value="1"/>
</dbReference>
<keyword evidence="5 10" id="KW-1133">Transmembrane helix</keyword>
<dbReference type="OMA" id="NTKLMIM"/>
<evidence type="ECO:0000256" key="10">
    <source>
        <dbReference type="SAM" id="Phobius"/>
    </source>
</evidence>
<dbReference type="PROSITE" id="PS50892">
    <property type="entry name" value="V_SNARE"/>
    <property type="match status" value="1"/>
</dbReference>
<dbReference type="Gene3D" id="1.20.5.110">
    <property type="match status" value="1"/>
</dbReference>
<dbReference type="SMART" id="SM01270">
    <property type="entry name" value="Longin"/>
    <property type="match status" value="1"/>
</dbReference>
<evidence type="ECO:0000256" key="2">
    <source>
        <dbReference type="ARBA" id="ARBA00022448"/>
    </source>
</evidence>
<feature type="domain" description="Longin" evidence="11">
    <location>
        <begin position="10"/>
        <end position="136"/>
    </location>
</feature>
<dbReference type="GO" id="GO:0012505">
    <property type="term" value="C:endomembrane system"/>
    <property type="evidence" value="ECO:0007669"/>
    <property type="project" value="UniProtKB-SubCell"/>
</dbReference>
<evidence type="ECO:0000259" key="11">
    <source>
        <dbReference type="PROSITE" id="PS50859"/>
    </source>
</evidence>
<dbReference type="EMBL" id="JNVN01002251">
    <property type="protein sequence ID" value="KHJ32194.1"/>
    <property type="molecule type" value="Genomic_DNA"/>
</dbReference>
<evidence type="ECO:0000313" key="13">
    <source>
        <dbReference type="EMBL" id="KHJ32194.1"/>
    </source>
</evidence>
<protein>
    <recommendedName>
        <fullName evidence="7">Synaptobrevin homolog YKT6</fullName>
    </recommendedName>
</protein>
<proteinExistence type="inferred from homology"/>
<comment type="caution">
    <text evidence="13">The sequence shown here is derived from an EMBL/GenBank/DDBJ whole genome shotgun (WGS) entry which is preliminary data.</text>
</comment>
<comment type="similarity">
    <text evidence="1">Belongs to the synaptobrevin family.</text>
</comment>
<dbReference type="Proteomes" id="UP000030854">
    <property type="component" value="Unassembled WGS sequence"/>
</dbReference>
<keyword evidence="6 10" id="KW-0472">Membrane</keyword>
<dbReference type="InterPro" id="IPR010908">
    <property type="entry name" value="Longin_dom"/>
</dbReference>
<dbReference type="PANTHER" id="PTHR21136:SF168">
    <property type="entry name" value="VESICLE-ASSOCIATED MEMBRANE PROTEIN 9"/>
    <property type="match status" value="1"/>
</dbReference>
<evidence type="ECO:0000256" key="7">
    <source>
        <dbReference type="ARBA" id="ARBA00026133"/>
    </source>
</evidence>
<dbReference type="InterPro" id="IPR042855">
    <property type="entry name" value="V_SNARE_CC"/>
</dbReference>
<dbReference type="STRING" id="52586.A0A0B1P693"/>
<dbReference type="FunFam" id="3.30.450.50:FF:000017">
    <property type="entry name" value="Synaptobrevin-like protein Sybl1"/>
    <property type="match status" value="1"/>
</dbReference>
<keyword evidence="9" id="KW-0175">Coiled coil</keyword>
<dbReference type="Pfam" id="PF13774">
    <property type="entry name" value="Longin"/>
    <property type="match status" value="1"/>
</dbReference>
<organism evidence="13 14">
    <name type="scientific">Uncinula necator</name>
    <name type="common">Grape powdery mildew</name>
    <dbReference type="NCBI Taxonomy" id="52586"/>
    <lineage>
        <taxon>Eukaryota</taxon>
        <taxon>Fungi</taxon>
        <taxon>Dikarya</taxon>
        <taxon>Ascomycota</taxon>
        <taxon>Pezizomycotina</taxon>
        <taxon>Leotiomycetes</taxon>
        <taxon>Erysiphales</taxon>
        <taxon>Erysiphaceae</taxon>
        <taxon>Erysiphe</taxon>
    </lineage>
</organism>
<dbReference type="GO" id="GO:0015031">
    <property type="term" value="P:protein transport"/>
    <property type="evidence" value="ECO:0007669"/>
    <property type="project" value="UniProtKB-KW"/>
</dbReference>
<dbReference type="PANTHER" id="PTHR21136">
    <property type="entry name" value="SNARE PROTEINS"/>
    <property type="match status" value="1"/>
</dbReference>
<dbReference type="GO" id="GO:0016192">
    <property type="term" value="P:vesicle-mediated transport"/>
    <property type="evidence" value="ECO:0007669"/>
    <property type="project" value="InterPro"/>
</dbReference>
<dbReference type="FunFam" id="1.20.5.110:FF:000004">
    <property type="entry name" value="Vesicle-associated membrane protein 7"/>
    <property type="match status" value="1"/>
</dbReference>
<keyword evidence="3 10" id="KW-0812">Transmembrane</keyword>
<accession>A0A0B1P693</accession>
<evidence type="ECO:0000256" key="1">
    <source>
        <dbReference type="ARBA" id="ARBA00008025"/>
    </source>
</evidence>
<evidence type="ECO:0000256" key="3">
    <source>
        <dbReference type="ARBA" id="ARBA00022692"/>
    </source>
</evidence>
<feature type="transmembrane region" description="Helical" evidence="10">
    <location>
        <begin position="213"/>
        <end position="238"/>
    </location>
</feature>
<evidence type="ECO:0000259" key="12">
    <source>
        <dbReference type="PROSITE" id="PS50892"/>
    </source>
</evidence>
<dbReference type="GO" id="GO:0005737">
    <property type="term" value="C:cytoplasm"/>
    <property type="evidence" value="ECO:0007669"/>
    <property type="project" value="UniProtKB-ARBA"/>
</dbReference>
<sequence>MASSSNSTSLFYTCILYNSTILAEHSTSASFQSSSLLSVILPKISHNVPQKLTYTLNSKFIHYIADAPSEFPSNASAGRLTYLVVAEPSLGRRIPFGFLFDVKKKFLEDYPVLVTDFASLPHYGAGSFNSELKKMMIKHATIDEGKQDAIQNLQGEVDNVRGIMSQNIDSLLERGERIDLLIDKTDRLGGTAHDFRIRSRGLRRRMWWKNIKLILLLIFVVLTLAYLTTAFACGFPGWSKCISY</sequence>
<evidence type="ECO:0000256" key="6">
    <source>
        <dbReference type="ARBA" id="ARBA00023136"/>
    </source>
</evidence>
<gene>
    <name evidence="13" type="ORF">EV44_g0077</name>
</gene>
<evidence type="ECO:0000256" key="8">
    <source>
        <dbReference type="ARBA" id="ARBA00046280"/>
    </source>
</evidence>
<dbReference type="PRINTS" id="PR00219">
    <property type="entry name" value="SYNAPTOBREVN"/>
</dbReference>
<keyword evidence="14" id="KW-1185">Reference proteome</keyword>
<evidence type="ECO:0000256" key="5">
    <source>
        <dbReference type="ARBA" id="ARBA00022989"/>
    </source>
</evidence>
<dbReference type="HOGENOM" id="CLU_064620_1_1_1"/>
<dbReference type="InterPro" id="IPR051097">
    <property type="entry name" value="Synaptobrevin-like_transport"/>
</dbReference>
<name>A0A0B1P693_UNCNE</name>
<dbReference type="Pfam" id="PF00957">
    <property type="entry name" value="Synaptobrevin"/>
    <property type="match status" value="1"/>
</dbReference>
<dbReference type="CDD" id="cd14824">
    <property type="entry name" value="Longin"/>
    <property type="match status" value="1"/>
</dbReference>